<organism evidence="1 2">
    <name type="scientific">Penicillium malachiteum</name>
    <dbReference type="NCBI Taxonomy" id="1324776"/>
    <lineage>
        <taxon>Eukaryota</taxon>
        <taxon>Fungi</taxon>
        <taxon>Dikarya</taxon>
        <taxon>Ascomycota</taxon>
        <taxon>Pezizomycotina</taxon>
        <taxon>Eurotiomycetes</taxon>
        <taxon>Eurotiomycetidae</taxon>
        <taxon>Eurotiales</taxon>
        <taxon>Aspergillaceae</taxon>
        <taxon>Penicillium</taxon>
    </lineage>
</organism>
<comment type="caution">
    <text evidence="1">The sequence shown here is derived from an EMBL/GenBank/DDBJ whole genome shotgun (WGS) entry which is preliminary data.</text>
</comment>
<accession>A0AAD6MR49</accession>
<sequence length="185" mass="21363">MSKAHSQAPSERAALAFMVQLKEFYQQCKPLIHPLLNFLENEFKMNLEHEELDLPQDTFEKTPAQKHIQEAIIPLLMTEFREKDSDYEFDELKDHDIFTAVFHWFVLYDRSVSAYGPKPKHPRTRRPSEVVPKDPAIGAKVLKVSHHIARVLAYDPTGTLPKYAPLGSRFAHNSFYGERGVIFQA</sequence>
<reference evidence="1" key="2">
    <citation type="submission" date="2023-01" db="EMBL/GenBank/DDBJ databases">
        <authorList>
            <person name="Petersen C."/>
        </authorList>
    </citation>
    <scope>NUCLEOTIDE SEQUENCE</scope>
    <source>
        <strain evidence="1">IBT 17514</strain>
    </source>
</reference>
<proteinExistence type="predicted"/>
<dbReference type="AlphaFoldDB" id="A0AAD6MR49"/>
<evidence type="ECO:0000313" key="2">
    <source>
        <dbReference type="Proteomes" id="UP001215712"/>
    </source>
</evidence>
<name>A0AAD6MR49_9EURO</name>
<gene>
    <name evidence="1" type="ORF">N7493_011321</name>
</gene>
<dbReference type="EMBL" id="JAQJAN010000020">
    <property type="protein sequence ID" value="KAJ5704183.1"/>
    <property type="molecule type" value="Genomic_DNA"/>
</dbReference>
<dbReference type="Proteomes" id="UP001215712">
    <property type="component" value="Unassembled WGS sequence"/>
</dbReference>
<evidence type="ECO:0000313" key="1">
    <source>
        <dbReference type="EMBL" id="KAJ5704183.1"/>
    </source>
</evidence>
<protein>
    <submittedName>
        <fullName evidence="1">Uncharacterized protein</fullName>
    </submittedName>
</protein>
<keyword evidence="2" id="KW-1185">Reference proteome</keyword>
<reference evidence="1" key="1">
    <citation type="journal article" date="2023" name="IMA Fungus">
        <title>Comparative genomic study of the Penicillium genus elucidates a diverse pangenome and 15 lateral gene transfer events.</title>
        <authorList>
            <person name="Petersen C."/>
            <person name="Sorensen T."/>
            <person name="Nielsen M.R."/>
            <person name="Sondergaard T.E."/>
            <person name="Sorensen J.L."/>
            <person name="Fitzpatrick D.A."/>
            <person name="Frisvad J.C."/>
            <person name="Nielsen K.L."/>
        </authorList>
    </citation>
    <scope>NUCLEOTIDE SEQUENCE</scope>
    <source>
        <strain evidence="1">IBT 17514</strain>
    </source>
</reference>